<gene>
    <name evidence="7" type="ORF">AGLY_014249</name>
</gene>
<reference evidence="7 8" key="1">
    <citation type="submission" date="2019-08" db="EMBL/GenBank/DDBJ databases">
        <title>The genome of the soybean aphid Biotype 1, its phylome, world population structure and adaptation to the North American continent.</title>
        <authorList>
            <person name="Giordano R."/>
            <person name="Donthu R.K."/>
            <person name="Hernandez A.G."/>
            <person name="Wright C.L."/>
            <person name="Zimin A.V."/>
        </authorList>
    </citation>
    <scope>NUCLEOTIDE SEQUENCE [LARGE SCALE GENOMIC DNA]</scope>
    <source>
        <tissue evidence="7">Whole aphids</tissue>
    </source>
</reference>
<evidence type="ECO:0000256" key="4">
    <source>
        <dbReference type="ARBA" id="ARBA00023136"/>
    </source>
</evidence>
<keyword evidence="4 5" id="KW-0472">Membrane</keyword>
<accession>A0A6G0T4A1</accession>
<feature type="transmembrane region" description="Helical" evidence="5">
    <location>
        <begin position="165"/>
        <end position="181"/>
    </location>
</feature>
<keyword evidence="3 5" id="KW-1133">Transmembrane helix</keyword>
<feature type="transmembrane region" description="Helical" evidence="5">
    <location>
        <begin position="75"/>
        <end position="95"/>
    </location>
</feature>
<evidence type="ECO:0000313" key="8">
    <source>
        <dbReference type="Proteomes" id="UP000475862"/>
    </source>
</evidence>
<feature type="domain" description="RETREG1-3/ARL6IP-like N-terminal reticulon-homology" evidence="6">
    <location>
        <begin position="32"/>
        <end position="182"/>
    </location>
</feature>
<dbReference type="InterPro" id="IPR052114">
    <property type="entry name" value="ER_autophagy_membrane_reg"/>
</dbReference>
<evidence type="ECO:0000256" key="1">
    <source>
        <dbReference type="ARBA" id="ARBA00004141"/>
    </source>
</evidence>
<dbReference type="PANTHER" id="PTHR20952:SF0">
    <property type="entry name" value="ADP-RIBOSYLATION FACTOR-LIKE PROTEIN 6-INTERACTING PROTEIN 1"/>
    <property type="match status" value="1"/>
</dbReference>
<dbReference type="GO" id="GO:0016020">
    <property type="term" value="C:membrane"/>
    <property type="evidence" value="ECO:0007669"/>
    <property type="project" value="UniProtKB-SubCell"/>
</dbReference>
<dbReference type="PANTHER" id="PTHR20952">
    <property type="entry name" value="ADP-RIBOSYLATION-LIKE FACTOR 6-INTERACTING PROTEIN"/>
    <property type="match status" value="1"/>
</dbReference>
<dbReference type="EMBL" id="VYZN01000060">
    <property type="protein sequence ID" value="KAE9525449.1"/>
    <property type="molecule type" value="Genomic_DNA"/>
</dbReference>
<dbReference type="InterPro" id="IPR057282">
    <property type="entry name" value="RETREG1-3-like_RHD"/>
</dbReference>
<dbReference type="GO" id="GO:0005783">
    <property type="term" value="C:endoplasmic reticulum"/>
    <property type="evidence" value="ECO:0007669"/>
    <property type="project" value="UniProtKB-ARBA"/>
</dbReference>
<dbReference type="Pfam" id="PF24456">
    <property type="entry name" value="RHD_RETREG1-3"/>
    <property type="match status" value="1"/>
</dbReference>
<evidence type="ECO:0000313" key="7">
    <source>
        <dbReference type="EMBL" id="KAE9525449.1"/>
    </source>
</evidence>
<dbReference type="Proteomes" id="UP000475862">
    <property type="component" value="Unassembled WGS sequence"/>
</dbReference>
<keyword evidence="2 5" id="KW-0812">Transmembrane</keyword>
<protein>
    <recommendedName>
        <fullName evidence="6">RETREG1-3/ARL6IP-like N-terminal reticulon-homology domain-containing protein</fullName>
    </recommendedName>
</protein>
<comment type="subcellular location">
    <subcellularLocation>
        <location evidence="1">Membrane</location>
        <topology evidence="1">Multi-pass membrane protein</topology>
    </subcellularLocation>
</comment>
<evidence type="ECO:0000256" key="2">
    <source>
        <dbReference type="ARBA" id="ARBA00022692"/>
    </source>
</evidence>
<organism evidence="7 8">
    <name type="scientific">Aphis glycines</name>
    <name type="common">Soybean aphid</name>
    <dbReference type="NCBI Taxonomy" id="307491"/>
    <lineage>
        <taxon>Eukaryota</taxon>
        <taxon>Metazoa</taxon>
        <taxon>Ecdysozoa</taxon>
        <taxon>Arthropoda</taxon>
        <taxon>Hexapoda</taxon>
        <taxon>Insecta</taxon>
        <taxon>Pterygota</taxon>
        <taxon>Neoptera</taxon>
        <taxon>Paraneoptera</taxon>
        <taxon>Hemiptera</taxon>
        <taxon>Sternorrhyncha</taxon>
        <taxon>Aphidomorpha</taxon>
        <taxon>Aphidoidea</taxon>
        <taxon>Aphididae</taxon>
        <taxon>Aphidini</taxon>
        <taxon>Aphis</taxon>
        <taxon>Aphis</taxon>
    </lineage>
</organism>
<comment type="caution">
    <text evidence="7">The sequence shown here is derived from an EMBL/GenBank/DDBJ whole genome shotgun (WGS) entry which is preliminary data.</text>
</comment>
<name>A0A6G0T4A1_APHGL</name>
<proteinExistence type="predicted"/>
<evidence type="ECO:0000256" key="3">
    <source>
        <dbReference type="ARBA" id="ARBA00022989"/>
    </source>
</evidence>
<sequence>MLQSSIWMKFFNYLSVLLQERISKELRVRMNEWKEIIVLLNAIMSWQKNWFPAITVTCVTSLYLYMWLVNCSILNMIWTAGLCTALLDCIVCGPFQRILPLNSWDQDKERAFTEISEWVADCWVTTKLYMGRFFNLRQTHTKLFHSVLSVSFFSLLYIGTTFNNLFISYITIMGILLFPGFKTKSEYIEYSLQRYAHQMLSGDDDEASS</sequence>
<dbReference type="AlphaFoldDB" id="A0A6G0T4A1"/>
<keyword evidence="8" id="KW-1185">Reference proteome</keyword>
<evidence type="ECO:0000259" key="6">
    <source>
        <dbReference type="Pfam" id="PF24456"/>
    </source>
</evidence>
<evidence type="ECO:0000256" key="5">
    <source>
        <dbReference type="SAM" id="Phobius"/>
    </source>
</evidence>
<feature type="transmembrane region" description="Helical" evidence="5">
    <location>
        <begin position="50"/>
        <end position="69"/>
    </location>
</feature>
<dbReference type="OrthoDB" id="6416122at2759"/>